<protein>
    <recommendedName>
        <fullName evidence="3">Phage late control D family protein</fullName>
    </recommendedName>
</protein>
<accession>A0A921DS61</accession>
<gene>
    <name evidence="1" type="ORF">K8W16_09260</name>
</gene>
<comment type="caution">
    <text evidence="1">The sequence shown here is derived from an EMBL/GenBank/DDBJ whole genome shotgun (WGS) entry which is preliminary data.</text>
</comment>
<dbReference type="EMBL" id="DYZA01000187">
    <property type="protein sequence ID" value="HJD97818.1"/>
    <property type="molecule type" value="Genomic_DNA"/>
</dbReference>
<sequence>MLARRVKLHVDIGGHDATDYMNASVMEFEYIDHESGKADEVRLSLHDRDGHWSGDWRPRKGTEINASFTVVNWMENEGDEEKEITFPCGRFTVDEIEFSGPPDRVEIKALSASLTSSIRDTKRTQAWERYSLQGIAAEIAGRNGLGLMYTAREHSFGRKDQRDESDLAFLQRLASACGVKCKVHENKLVLFEADDADQAEPVLTIPKSGSQFSPSRYRFLDSSSDTGYRRAVVKYTDPATGKLQKAEVEVKGEDQ</sequence>
<evidence type="ECO:0008006" key="3">
    <source>
        <dbReference type="Google" id="ProtNLM"/>
    </source>
</evidence>
<evidence type="ECO:0000313" key="2">
    <source>
        <dbReference type="Proteomes" id="UP000698963"/>
    </source>
</evidence>
<dbReference type="Proteomes" id="UP000698963">
    <property type="component" value="Unassembled WGS sequence"/>
</dbReference>
<dbReference type="AlphaFoldDB" id="A0A921DS61"/>
<proteinExistence type="predicted"/>
<dbReference type="RefSeq" id="WP_304122862.1">
    <property type="nucleotide sequence ID" value="NZ_DYZA01000187.1"/>
</dbReference>
<name>A0A921DS61_9BACT</name>
<reference evidence="1" key="2">
    <citation type="submission" date="2021-09" db="EMBL/GenBank/DDBJ databases">
        <authorList>
            <person name="Gilroy R."/>
        </authorList>
    </citation>
    <scope>NUCLEOTIDE SEQUENCE</scope>
    <source>
        <strain evidence="1">ChiGjej2B2-19336</strain>
    </source>
</reference>
<evidence type="ECO:0000313" key="1">
    <source>
        <dbReference type="EMBL" id="HJD97818.1"/>
    </source>
</evidence>
<reference evidence="1" key="1">
    <citation type="journal article" date="2021" name="PeerJ">
        <title>Extensive microbial diversity within the chicken gut microbiome revealed by metagenomics and culture.</title>
        <authorList>
            <person name="Gilroy R."/>
            <person name="Ravi A."/>
            <person name="Getino M."/>
            <person name="Pursley I."/>
            <person name="Horton D.L."/>
            <person name="Alikhan N.F."/>
            <person name="Baker D."/>
            <person name="Gharbi K."/>
            <person name="Hall N."/>
            <person name="Watson M."/>
            <person name="Adriaenssens E.M."/>
            <person name="Foster-Nyarko E."/>
            <person name="Jarju S."/>
            <person name="Secka A."/>
            <person name="Antonio M."/>
            <person name="Oren A."/>
            <person name="Chaudhuri R.R."/>
            <person name="La Ragione R."/>
            <person name="Hildebrand F."/>
            <person name="Pallen M.J."/>
        </authorList>
    </citation>
    <scope>NUCLEOTIDE SEQUENCE</scope>
    <source>
        <strain evidence="1">ChiGjej2B2-19336</strain>
    </source>
</reference>
<organism evidence="1 2">
    <name type="scientific">Mailhella massiliensis</name>
    <dbReference type="NCBI Taxonomy" id="1903261"/>
    <lineage>
        <taxon>Bacteria</taxon>
        <taxon>Pseudomonadati</taxon>
        <taxon>Thermodesulfobacteriota</taxon>
        <taxon>Desulfovibrionia</taxon>
        <taxon>Desulfovibrionales</taxon>
        <taxon>Desulfovibrionaceae</taxon>
        <taxon>Mailhella</taxon>
    </lineage>
</organism>
<dbReference type="SUPFAM" id="SSF69279">
    <property type="entry name" value="Phage tail proteins"/>
    <property type="match status" value="1"/>
</dbReference>